<dbReference type="AlphaFoldDB" id="A0A0F9YIE1"/>
<evidence type="ECO:0008006" key="2">
    <source>
        <dbReference type="Google" id="ProtNLM"/>
    </source>
</evidence>
<proteinExistence type="predicted"/>
<dbReference type="Pfam" id="PF07209">
    <property type="entry name" value="DUF1415"/>
    <property type="match status" value="1"/>
</dbReference>
<organism evidence="1">
    <name type="scientific">marine sediment metagenome</name>
    <dbReference type="NCBI Taxonomy" id="412755"/>
    <lineage>
        <taxon>unclassified sequences</taxon>
        <taxon>metagenomes</taxon>
        <taxon>ecological metagenomes</taxon>
    </lineage>
</organism>
<dbReference type="EMBL" id="LAZR01000001">
    <property type="protein sequence ID" value="KKO12062.1"/>
    <property type="molecule type" value="Genomic_DNA"/>
</dbReference>
<evidence type="ECO:0000313" key="1">
    <source>
        <dbReference type="EMBL" id="KKO12062.1"/>
    </source>
</evidence>
<protein>
    <recommendedName>
        <fullName evidence="2">DUF1415 domain-containing protein</fullName>
    </recommendedName>
</protein>
<reference evidence="1" key="1">
    <citation type="journal article" date="2015" name="Nature">
        <title>Complex archaea that bridge the gap between prokaryotes and eukaryotes.</title>
        <authorList>
            <person name="Spang A."/>
            <person name="Saw J.H."/>
            <person name="Jorgensen S.L."/>
            <person name="Zaremba-Niedzwiedzka K."/>
            <person name="Martijn J."/>
            <person name="Lind A.E."/>
            <person name="van Eijk R."/>
            <person name="Schleper C."/>
            <person name="Guy L."/>
            <person name="Ettema T.J."/>
        </authorList>
    </citation>
    <scope>NUCLEOTIDE SEQUENCE</scope>
</reference>
<comment type="caution">
    <text evidence="1">The sequence shown here is derived from an EMBL/GenBank/DDBJ whole genome shotgun (WGS) entry which is preliminary data.</text>
</comment>
<sequence length="192" mass="21676">MSENTETKYADIETQMRTWIARFVVGLNLCPFARQPVESGRVKIVVSDARNSEALLEELQSQLSWLDAEPPAATETTLIVIPEMLGDFLDYNDFLDLADALLEEFGWTGQFQFASFHPDYQFAGTLPGDAENYTNRAPWPTLQLLRENSLEAVLANYPEPEQIPEQNIEAMEQLGSAKLADLLRECRGMKSK</sequence>
<dbReference type="InterPro" id="IPR009858">
    <property type="entry name" value="DUF1415"/>
</dbReference>
<accession>A0A0F9YIE1</accession>
<gene>
    <name evidence="1" type="ORF">LCGC14_0000700</name>
</gene>
<name>A0A0F9YIE1_9ZZZZ</name>